<dbReference type="EMBL" id="CAJNOK010029032">
    <property type="protein sequence ID" value="CAF1442686.1"/>
    <property type="molecule type" value="Genomic_DNA"/>
</dbReference>
<protein>
    <submittedName>
        <fullName evidence="1">Uncharacterized protein</fullName>
    </submittedName>
</protein>
<proteinExistence type="predicted"/>
<dbReference type="Proteomes" id="UP000677228">
    <property type="component" value="Unassembled WGS sequence"/>
</dbReference>
<evidence type="ECO:0000313" key="3">
    <source>
        <dbReference type="Proteomes" id="UP000677228"/>
    </source>
</evidence>
<sequence length="166" mass="18613">MLFDKHLITSRQDQPCYAEDVETKLSNEITNVKLSTNDKNVIEAVLNGAKYKIFIKSNIKGVRYSTVEDPKSNNSCVLYPHNNNAVKIGLMKRMIKTTTILLFAIKMNGQLSVNVNNKDIKYLNFKMALGALNALAMKVVDMSVNDIVDDSLSDRFADVVHEPTSK</sequence>
<organism evidence="1 3">
    <name type="scientific">Didymodactylos carnosus</name>
    <dbReference type="NCBI Taxonomy" id="1234261"/>
    <lineage>
        <taxon>Eukaryota</taxon>
        <taxon>Metazoa</taxon>
        <taxon>Spiralia</taxon>
        <taxon>Gnathifera</taxon>
        <taxon>Rotifera</taxon>
        <taxon>Eurotatoria</taxon>
        <taxon>Bdelloidea</taxon>
        <taxon>Philodinida</taxon>
        <taxon>Philodinidae</taxon>
        <taxon>Didymodactylos</taxon>
    </lineage>
</organism>
<evidence type="ECO:0000313" key="1">
    <source>
        <dbReference type="EMBL" id="CAF1442686.1"/>
    </source>
</evidence>
<feature type="non-terminal residue" evidence="1">
    <location>
        <position position="1"/>
    </location>
</feature>
<reference evidence="1" key="1">
    <citation type="submission" date="2021-02" db="EMBL/GenBank/DDBJ databases">
        <authorList>
            <person name="Nowell W R."/>
        </authorList>
    </citation>
    <scope>NUCLEOTIDE SEQUENCE</scope>
</reference>
<gene>
    <name evidence="1" type="ORF">OVA965_LOCUS34507</name>
    <name evidence="2" type="ORF">TMI583_LOCUS35429</name>
</gene>
<name>A0A8S2FEK4_9BILA</name>
<dbReference type="EMBL" id="CAJOBA010050842">
    <property type="protein sequence ID" value="CAF4238732.1"/>
    <property type="molecule type" value="Genomic_DNA"/>
</dbReference>
<evidence type="ECO:0000313" key="2">
    <source>
        <dbReference type="EMBL" id="CAF4238732.1"/>
    </source>
</evidence>
<dbReference type="AlphaFoldDB" id="A0A8S2FEK4"/>
<comment type="caution">
    <text evidence="1">The sequence shown here is derived from an EMBL/GenBank/DDBJ whole genome shotgun (WGS) entry which is preliminary data.</text>
</comment>
<accession>A0A8S2FEK4</accession>
<dbReference type="Proteomes" id="UP000682733">
    <property type="component" value="Unassembled WGS sequence"/>
</dbReference>